<organism evidence="2">
    <name type="scientific">Rouxiella sp. WC2420</name>
    <dbReference type="NCBI Taxonomy" id="3234145"/>
    <lineage>
        <taxon>Bacteria</taxon>
        <taxon>Pseudomonadati</taxon>
        <taxon>Pseudomonadota</taxon>
        <taxon>Gammaproteobacteria</taxon>
        <taxon>Enterobacterales</taxon>
        <taxon>Yersiniaceae</taxon>
        <taxon>Rouxiella</taxon>
    </lineage>
</organism>
<dbReference type="AlphaFoldDB" id="A0AB39VX42"/>
<gene>
    <name evidence="2" type="ORF">AB3G37_08320</name>
</gene>
<evidence type="ECO:0000313" key="2">
    <source>
        <dbReference type="EMBL" id="XDU74063.1"/>
    </source>
</evidence>
<dbReference type="SUPFAM" id="SSF69572">
    <property type="entry name" value="Activating enzymes of the ubiquitin-like proteins"/>
    <property type="match status" value="1"/>
</dbReference>
<dbReference type="Pfam" id="PF00899">
    <property type="entry name" value="ThiF"/>
    <property type="match status" value="1"/>
</dbReference>
<sequence length="585" mass="65880">MDKTNNITPAIQAGVERLNEIFSDCYLIEVNTINNKEVMRFELSLPVDYLGIKRKLQIGFSENFPSVALALSIIPSPWLEWPHILDDFVCLFGGGDKAVYGDPIEVIDNTFYRLGKLISLVCESKNFSQIKNEFDSEVISYWAMQTALSQQKLILLNKPKVSAPLYTLSKVGTLGREEIWISDNEKKVLEHYQWQVSPSKKKIDAGKGAFYLKLTSTPNVKLPTAFGLVDWLSSHADGNDIKALKDWLKNDSNYPLRWVILEIFNSEPVSIISLLIKRKGVRDNQKFNFGLRKAKKNPRVNLIDVRDKLLITDAFILDNEVIFSRSKDLKVEDNTKNKVLLIGAGSLGSHVASQLIHSGIKDLTIVDPDSLDDSNLGRHILTIDDLGENKSIALKKYLKSCIPTALITAIPQTFYQALFYKDINISSYDCIVSTSADWPTEYFIWEMKSKIKDIAFVQAWVEPFAFVGHVLCSGKTKTADARHLFDRSGNFRRKFTHWENNGYHKLPACGVGFIPGSSLSIQQIAGMVSKSVIAVLDKNEGLGCNTWNSFVTDSRKVTMAGGQYIGPEIDENIESMVIRNEWCDK</sequence>
<dbReference type="GO" id="GO:0016779">
    <property type="term" value="F:nucleotidyltransferase activity"/>
    <property type="evidence" value="ECO:0007669"/>
    <property type="project" value="UniProtKB-KW"/>
</dbReference>
<dbReference type="Gene3D" id="3.40.50.720">
    <property type="entry name" value="NAD(P)-binding Rossmann-like Domain"/>
    <property type="match status" value="1"/>
</dbReference>
<reference evidence="2" key="1">
    <citation type="submission" date="2024-07" db="EMBL/GenBank/DDBJ databases">
        <authorList>
            <person name="Biller S.J."/>
        </authorList>
    </citation>
    <scope>NUCLEOTIDE SEQUENCE</scope>
    <source>
        <strain evidence="2">WC2420</strain>
    </source>
</reference>
<dbReference type="RefSeq" id="WP_369790306.1">
    <property type="nucleotide sequence ID" value="NZ_CP165628.1"/>
</dbReference>
<dbReference type="GO" id="GO:0008641">
    <property type="term" value="F:ubiquitin-like modifier activating enzyme activity"/>
    <property type="evidence" value="ECO:0007669"/>
    <property type="project" value="InterPro"/>
</dbReference>
<feature type="domain" description="THIF-type NAD/FAD binding fold" evidence="1">
    <location>
        <begin position="328"/>
        <end position="539"/>
    </location>
</feature>
<dbReference type="PANTHER" id="PTHR43267:SF1">
    <property type="entry name" value="TRNA THREONYLCARBAMOYLADENOSINE DEHYDRATASE"/>
    <property type="match status" value="1"/>
</dbReference>
<dbReference type="GO" id="GO:0061504">
    <property type="term" value="P:cyclic threonylcarbamoyladenosine biosynthetic process"/>
    <property type="evidence" value="ECO:0007669"/>
    <property type="project" value="TreeGrafter"/>
</dbReference>
<dbReference type="GO" id="GO:0061503">
    <property type="term" value="F:tRNA threonylcarbamoyladenosine dehydratase"/>
    <property type="evidence" value="ECO:0007669"/>
    <property type="project" value="TreeGrafter"/>
</dbReference>
<keyword evidence="2" id="KW-0548">Nucleotidyltransferase</keyword>
<dbReference type="PANTHER" id="PTHR43267">
    <property type="entry name" value="TRNA THREONYLCARBAMOYLADENOSINE DEHYDRATASE"/>
    <property type="match status" value="1"/>
</dbReference>
<dbReference type="InterPro" id="IPR045886">
    <property type="entry name" value="ThiF/MoeB/HesA"/>
</dbReference>
<name>A0AB39VX42_9GAMM</name>
<evidence type="ECO:0000259" key="1">
    <source>
        <dbReference type="Pfam" id="PF00899"/>
    </source>
</evidence>
<dbReference type="EMBL" id="CP165628">
    <property type="protein sequence ID" value="XDU74063.1"/>
    <property type="molecule type" value="Genomic_DNA"/>
</dbReference>
<accession>A0AB39VX42</accession>
<proteinExistence type="predicted"/>
<dbReference type="InterPro" id="IPR035985">
    <property type="entry name" value="Ubiquitin-activating_enz"/>
</dbReference>
<keyword evidence="2" id="KW-0808">Transferase</keyword>
<protein>
    <submittedName>
        <fullName evidence="2">ThiF family adenylyltransferase</fullName>
    </submittedName>
</protein>
<dbReference type="InterPro" id="IPR000594">
    <property type="entry name" value="ThiF_NAD_FAD-bd"/>
</dbReference>